<reference evidence="4 5" key="1">
    <citation type="submission" date="2017-08" db="EMBL/GenBank/DDBJ databases">
        <title>Complete Genome Sequence of Bacillus kochii Oregon-R-modENCODE STRAIN BDGP4, isolated from Drosophila melanogaster gut.</title>
        <authorList>
            <person name="Wan K.H."/>
            <person name="Yu C."/>
            <person name="Park S."/>
            <person name="Hammonds A.S."/>
            <person name="Booth B.W."/>
            <person name="Celniker S.E."/>
        </authorList>
    </citation>
    <scope>NUCLEOTIDE SEQUENCE [LARGE SCALE GENOMIC DNA]</scope>
    <source>
        <strain evidence="4 5">BDGP4</strain>
    </source>
</reference>
<dbReference type="KEGG" id="bko:CKF48_22150"/>
<proteinExistence type="predicted"/>
<keyword evidence="1" id="KW-1015">Disulfide bond</keyword>
<dbReference type="PANTHER" id="PTHR42852">
    <property type="entry name" value="THIOL:DISULFIDE INTERCHANGE PROTEIN DSBE"/>
    <property type="match status" value="1"/>
</dbReference>
<dbReference type="Gene3D" id="3.40.30.10">
    <property type="entry name" value="Glutaredoxin"/>
    <property type="match status" value="1"/>
</dbReference>
<protein>
    <submittedName>
        <fullName evidence="4">Alkyl hydroperoxide reductase</fullName>
    </submittedName>
</protein>
<dbReference type="Pfam" id="PF00578">
    <property type="entry name" value="AhpC-TSA"/>
    <property type="match status" value="1"/>
</dbReference>
<dbReference type="OrthoDB" id="25753at2"/>
<feature type="domain" description="Thioredoxin" evidence="3">
    <location>
        <begin position="28"/>
        <end position="163"/>
    </location>
</feature>
<dbReference type="PANTHER" id="PTHR42852:SF1">
    <property type="entry name" value="THIOREDOXIN-LIKE PROTEIN YNEN"/>
    <property type="match status" value="1"/>
</dbReference>
<dbReference type="InterPro" id="IPR036249">
    <property type="entry name" value="Thioredoxin-like_sf"/>
</dbReference>
<sequence length="163" mass="18917">MKKTLLFLCCLLLFIPLETAAEDQLPGLKIGTKAPEFKLQTIEGKNVSLTEFRGKKVMLNFWATWCAPCKQEMRDFQSFYQNKKDTNIEIIAINIDTKSNVSKYVERLGITFPVLLDENDQVNEIYQVMVIPTTYFIDEKGVIRDKYYSAMPLSLIKEKLKQF</sequence>
<evidence type="ECO:0000313" key="4">
    <source>
        <dbReference type="EMBL" id="ASV69769.1"/>
    </source>
</evidence>
<evidence type="ECO:0000313" key="5">
    <source>
        <dbReference type="Proteomes" id="UP000215137"/>
    </source>
</evidence>
<dbReference type="InterPro" id="IPR000866">
    <property type="entry name" value="AhpC/TSA"/>
</dbReference>
<feature type="chain" id="PRO_5012715795" evidence="2">
    <location>
        <begin position="21"/>
        <end position="163"/>
    </location>
</feature>
<dbReference type="GO" id="GO:0016491">
    <property type="term" value="F:oxidoreductase activity"/>
    <property type="evidence" value="ECO:0007669"/>
    <property type="project" value="InterPro"/>
</dbReference>
<dbReference type="GO" id="GO:0016209">
    <property type="term" value="F:antioxidant activity"/>
    <property type="evidence" value="ECO:0007669"/>
    <property type="project" value="InterPro"/>
</dbReference>
<dbReference type="SUPFAM" id="SSF52833">
    <property type="entry name" value="Thioredoxin-like"/>
    <property type="match status" value="1"/>
</dbReference>
<dbReference type="RefSeq" id="WP_095373333.1">
    <property type="nucleotide sequence ID" value="NZ_CP022983.1"/>
</dbReference>
<gene>
    <name evidence="4" type="ORF">CKF48_22150</name>
</gene>
<evidence type="ECO:0000256" key="2">
    <source>
        <dbReference type="SAM" id="SignalP"/>
    </source>
</evidence>
<dbReference type="CDD" id="cd02966">
    <property type="entry name" value="TlpA_like_family"/>
    <property type="match status" value="1"/>
</dbReference>
<evidence type="ECO:0000259" key="3">
    <source>
        <dbReference type="PROSITE" id="PS51352"/>
    </source>
</evidence>
<dbReference type="InterPro" id="IPR013766">
    <property type="entry name" value="Thioredoxin_domain"/>
</dbReference>
<dbReference type="PROSITE" id="PS00194">
    <property type="entry name" value="THIOREDOXIN_1"/>
    <property type="match status" value="1"/>
</dbReference>
<dbReference type="InterPro" id="IPR050553">
    <property type="entry name" value="Thioredoxin_ResA/DsbE_sf"/>
</dbReference>
<feature type="signal peptide" evidence="2">
    <location>
        <begin position="1"/>
        <end position="20"/>
    </location>
</feature>
<dbReference type="AlphaFoldDB" id="A0A248TNS4"/>
<evidence type="ECO:0000256" key="1">
    <source>
        <dbReference type="ARBA" id="ARBA00023157"/>
    </source>
</evidence>
<dbReference type="InterPro" id="IPR017937">
    <property type="entry name" value="Thioredoxin_CS"/>
</dbReference>
<name>A0A248TNS4_9BACI</name>
<accession>A0A248TNS4</accession>
<keyword evidence="2" id="KW-0732">Signal</keyword>
<keyword evidence="5" id="KW-1185">Reference proteome</keyword>
<dbReference type="EMBL" id="CP022983">
    <property type="protein sequence ID" value="ASV69769.1"/>
    <property type="molecule type" value="Genomic_DNA"/>
</dbReference>
<dbReference type="Proteomes" id="UP000215137">
    <property type="component" value="Chromosome"/>
</dbReference>
<dbReference type="PROSITE" id="PS51352">
    <property type="entry name" value="THIOREDOXIN_2"/>
    <property type="match status" value="1"/>
</dbReference>
<organism evidence="4 5">
    <name type="scientific">Cytobacillus kochii</name>
    <dbReference type="NCBI Taxonomy" id="859143"/>
    <lineage>
        <taxon>Bacteria</taxon>
        <taxon>Bacillati</taxon>
        <taxon>Bacillota</taxon>
        <taxon>Bacilli</taxon>
        <taxon>Bacillales</taxon>
        <taxon>Bacillaceae</taxon>
        <taxon>Cytobacillus</taxon>
    </lineage>
</organism>